<dbReference type="EMBL" id="CAJVQA010013140">
    <property type="protein sequence ID" value="CAG8722168.1"/>
    <property type="molecule type" value="Genomic_DNA"/>
</dbReference>
<accession>A0A9N9I632</accession>
<name>A0A9N9I632_9GLOM</name>
<proteinExistence type="predicted"/>
<keyword evidence="2" id="KW-1185">Reference proteome</keyword>
<protein>
    <submittedName>
        <fullName evidence="1">5444_t:CDS:1</fullName>
    </submittedName>
</protein>
<sequence>MIYELAPYFQKLTAKMLADIKKYVIKDQMDSKSIYLLLKHNYSENPIHKHDLYNTVYQFQYENNLEELFELQWVQLIEKYPIVAKYLQDTLYITKDSSNTNAKAIYAELLGLSKKAINLAIRVNIQQELSNTLKDFIHKTQDQINYQDNDQQNNHSTADINNPAIIKHRGRPSKRLKSNIKELLHKEK</sequence>
<dbReference type="AlphaFoldDB" id="A0A9N9I632"/>
<evidence type="ECO:0000313" key="2">
    <source>
        <dbReference type="Proteomes" id="UP000789759"/>
    </source>
</evidence>
<dbReference type="Proteomes" id="UP000789759">
    <property type="component" value="Unassembled WGS sequence"/>
</dbReference>
<dbReference type="OrthoDB" id="2448056at2759"/>
<evidence type="ECO:0000313" key="1">
    <source>
        <dbReference type="EMBL" id="CAG8722168.1"/>
    </source>
</evidence>
<organism evidence="1 2">
    <name type="scientific">Cetraspora pellucida</name>
    <dbReference type="NCBI Taxonomy" id="1433469"/>
    <lineage>
        <taxon>Eukaryota</taxon>
        <taxon>Fungi</taxon>
        <taxon>Fungi incertae sedis</taxon>
        <taxon>Mucoromycota</taxon>
        <taxon>Glomeromycotina</taxon>
        <taxon>Glomeromycetes</taxon>
        <taxon>Diversisporales</taxon>
        <taxon>Gigasporaceae</taxon>
        <taxon>Cetraspora</taxon>
    </lineage>
</organism>
<gene>
    <name evidence="1" type="ORF">CPELLU_LOCUS12966</name>
</gene>
<reference evidence="1" key="1">
    <citation type="submission" date="2021-06" db="EMBL/GenBank/DDBJ databases">
        <authorList>
            <person name="Kallberg Y."/>
            <person name="Tangrot J."/>
            <person name="Rosling A."/>
        </authorList>
    </citation>
    <scope>NUCLEOTIDE SEQUENCE</scope>
    <source>
        <strain evidence="1">FL966</strain>
    </source>
</reference>
<comment type="caution">
    <text evidence="1">The sequence shown here is derived from an EMBL/GenBank/DDBJ whole genome shotgun (WGS) entry which is preliminary data.</text>
</comment>